<proteinExistence type="predicted"/>
<sequence length="105" mass="10893">MAAPLTMGQTAAPWLASTSNSNRQGDTRPQPIPPARIRSPAPCLIGRFAKTNWNASREVALAPRPACMSGALPCARASIAAAPGMALHRQAALPASLNDGSYNKS</sequence>
<accession>A0AB38DVP8</accession>
<reference evidence="4 5" key="1">
    <citation type="submission" date="2017-10" db="EMBL/GenBank/DDBJ databases">
        <authorList>
            <person name="Regsiter A."/>
            <person name="William W."/>
        </authorList>
    </citation>
    <scope>NUCLEOTIDE SEQUENCE [LARGE SCALE GENOMIC DNA]</scope>
    <source>
        <strain evidence="2 5">CFBP6984</strain>
        <strain evidence="3 4">CFBP7430</strain>
    </source>
</reference>
<evidence type="ECO:0000313" key="2">
    <source>
        <dbReference type="EMBL" id="SON77076.1"/>
    </source>
</evidence>
<gene>
    <name evidence="2" type="ORF">XAP6984_1280023</name>
    <name evidence="3" type="ORF">XAP7430_1270001</name>
</gene>
<dbReference type="Proteomes" id="UP000234181">
    <property type="component" value="Unassembled WGS sequence"/>
</dbReference>
<dbReference type="AlphaFoldDB" id="A0AB38DVP8"/>
<keyword evidence="5" id="KW-1185">Reference proteome</keyword>
<evidence type="ECO:0000313" key="5">
    <source>
        <dbReference type="Proteomes" id="UP000234181"/>
    </source>
</evidence>
<comment type="caution">
    <text evidence="3">The sequence shown here is derived from an EMBL/GenBank/DDBJ whole genome shotgun (WGS) entry which is preliminary data.</text>
</comment>
<evidence type="ECO:0000313" key="4">
    <source>
        <dbReference type="Proteomes" id="UP000234166"/>
    </source>
</evidence>
<dbReference type="Proteomes" id="UP000234166">
    <property type="component" value="Unassembled WGS sequence"/>
</dbReference>
<dbReference type="EMBL" id="OCYS01000032">
    <property type="protein sequence ID" value="SON82285.1"/>
    <property type="molecule type" value="Genomic_DNA"/>
</dbReference>
<evidence type="ECO:0000313" key="3">
    <source>
        <dbReference type="EMBL" id="SON82285.1"/>
    </source>
</evidence>
<name>A0AB38DVP8_XANCH</name>
<evidence type="ECO:0000256" key="1">
    <source>
        <dbReference type="SAM" id="MobiDB-lite"/>
    </source>
</evidence>
<protein>
    <submittedName>
        <fullName evidence="3">Uncharacterized protein</fullName>
    </submittedName>
</protein>
<feature type="region of interest" description="Disordered" evidence="1">
    <location>
        <begin position="1"/>
        <end position="37"/>
    </location>
</feature>
<dbReference type="EMBL" id="OCYT01000033">
    <property type="protein sequence ID" value="SON77076.1"/>
    <property type="molecule type" value="Genomic_DNA"/>
</dbReference>
<organism evidence="3 4">
    <name type="scientific">Xanthomonas campestris pv. phaseoli</name>
    <dbReference type="NCBI Taxonomy" id="317013"/>
    <lineage>
        <taxon>Bacteria</taxon>
        <taxon>Pseudomonadati</taxon>
        <taxon>Pseudomonadota</taxon>
        <taxon>Gammaproteobacteria</taxon>
        <taxon>Lysobacterales</taxon>
        <taxon>Lysobacteraceae</taxon>
        <taxon>Xanthomonas</taxon>
    </lineage>
</organism>